<dbReference type="HOGENOM" id="CLU_1282409_0_0_5"/>
<dbReference type="AlphaFoldDB" id="Q1RI51"/>
<accession>Q1RI51</accession>
<dbReference type="KEGG" id="rbe:RBE_0882"/>
<evidence type="ECO:0000313" key="2">
    <source>
        <dbReference type="Proteomes" id="UP000001951"/>
    </source>
</evidence>
<protein>
    <submittedName>
        <fullName evidence="1">Uncharacterized protein</fullName>
    </submittedName>
</protein>
<dbReference type="EMBL" id="CP000087">
    <property type="protein sequence ID" value="ABE04963.1"/>
    <property type="molecule type" value="Genomic_DNA"/>
</dbReference>
<sequence>MLFLHFLHITLQESLVNYGMIFFKVMVYNIFELLVESAISTLLETVNRIENALETNRRLEKEFEHHVLLAFKGAGKEKGFDCIPSSTHGFPDIICKHKESGLKFGVEVKTGKTWQTNGNSIFTQIGEQDLDEIIVLFCKTTKPIEISWKKYEDAVNSIAITHSPRYVIKMDTENDNTFFKKMNITYKEFKKMQLIKSYYLLKEKGGRQWWMSKDK</sequence>
<evidence type="ECO:0000313" key="1">
    <source>
        <dbReference type="EMBL" id="ABE04963.1"/>
    </source>
</evidence>
<proteinExistence type="predicted"/>
<name>Q1RI51_RICBR</name>
<dbReference type="eggNOG" id="ENOG502ZAW3">
    <property type="taxonomic scope" value="Bacteria"/>
</dbReference>
<organism evidence="1 2">
    <name type="scientific">Rickettsia bellii (strain RML369-C)</name>
    <dbReference type="NCBI Taxonomy" id="336407"/>
    <lineage>
        <taxon>Bacteria</taxon>
        <taxon>Pseudomonadati</taxon>
        <taxon>Pseudomonadota</taxon>
        <taxon>Alphaproteobacteria</taxon>
        <taxon>Rickettsiales</taxon>
        <taxon>Rickettsiaceae</taxon>
        <taxon>Rickettsieae</taxon>
        <taxon>Rickettsia</taxon>
        <taxon>belli group</taxon>
    </lineage>
</organism>
<gene>
    <name evidence="1" type="ordered locus">RBE_0882</name>
</gene>
<dbReference type="Proteomes" id="UP000001951">
    <property type="component" value="Chromosome"/>
</dbReference>
<reference evidence="1 2" key="1">
    <citation type="journal article" date="2006" name="PLoS Genet.">
        <title>Genome sequence of Rickettsia bellii illuminates the role of amoebae in gene exchanges between intracellular pathogens.</title>
        <authorList>
            <person name="Ogata H."/>
            <person name="La Scola B."/>
            <person name="Audic S."/>
            <person name="Renesto P."/>
            <person name="Blanc G."/>
            <person name="Robert C."/>
            <person name="Fournier P.-E."/>
            <person name="Claverie J.-M."/>
            <person name="Raoult D."/>
        </authorList>
    </citation>
    <scope>NUCLEOTIDE SEQUENCE [LARGE SCALE GENOMIC DNA]</scope>
    <source>
        <strain evidence="1 2">RML369-C</strain>
    </source>
</reference>
<dbReference type="REBASE" id="13940">
    <property type="entry name" value="RbeRORF883P"/>
</dbReference>